<evidence type="ECO:0000313" key="5">
    <source>
        <dbReference type="Proteomes" id="UP001632037"/>
    </source>
</evidence>
<organism evidence="4 5">
    <name type="scientific">Phytophthora oleae</name>
    <dbReference type="NCBI Taxonomy" id="2107226"/>
    <lineage>
        <taxon>Eukaryota</taxon>
        <taxon>Sar</taxon>
        <taxon>Stramenopiles</taxon>
        <taxon>Oomycota</taxon>
        <taxon>Peronosporomycetes</taxon>
        <taxon>Peronosporales</taxon>
        <taxon>Peronosporaceae</taxon>
        <taxon>Phytophthora</taxon>
    </lineage>
</organism>
<gene>
    <name evidence="4" type="ORF">V7S43_000201</name>
</gene>
<accession>A0ABD3G5L0</accession>
<feature type="chain" id="PRO_5044789941" description="SCP domain-containing protein" evidence="2">
    <location>
        <begin position="28"/>
        <end position="364"/>
    </location>
</feature>
<reference evidence="4 5" key="1">
    <citation type="submission" date="2024-09" db="EMBL/GenBank/DDBJ databases">
        <title>Genome sequencing and assembly of Phytophthora oleae, isolate VK10A, causative agent of rot of olive drupes.</title>
        <authorList>
            <person name="Conti Taguali S."/>
            <person name="Riolo M."/>
            <person name="La Spada F."/>
            <person name="Cacciola S.O."/>
            <person name="Dionisio G."/>
        </authorList>
    </citation>
    <scope>NUCLEOTIDE SEQUENCE [LARGE SCALE GENOMIC DNA]</scope>
    <source>
        <strain evidence="4 5">VK10A</strain>
    </source>
</reference>
<name>A0ABD3G5L0_9STRA</name>
<evidence type="ECO:0000256" key="1">
    <source>
        <dbReference type="SAM" id="MobiDB-lite"/>
    </source>
</evidence>
<dbReference type="Pfam" id="PF00188">
    <property type="entry name" value="CAP"/>
    <property type="match status" value="2"/>
</dbReference>
<sequence>MQRYQHQRATFLLLGLLVTLTCSSVCAVNADTASPTAIGKAFAQDSAPVANATRHLQTYSKTGFQSLLLAAVNKERTDRGLSSLCMSSKLQSSAQKHSNDMATNNFMSHTGSDGSSMKERITATGYAWTAIAENVAAGQKDVAAVMESWMASAGHKKNILSTTYKMFGCGYAYSSTSTYKHYWTQDFGAGSSESCSGSSSSQAPTTAPVTKAPTATTQPPTTTPTAPQSSTMQTQMLAAVNKQRKDAGLSELCANKKLQSAAQGHSNDMAKNNFMSHTGSDGSTMSKRITDSGYAWNSIAENVAAGQTDVDAVMTAWMKSEGHRANILSSKVTMFGCAYAYNSDSTYKHYWTQDFGRSNSESCS</sequence>
<dbReference type="AlphaFoldDB" id="A0ABD3G5L0"/>
<dbReference type="PANTHER" id="PTHR31157:SF1">
    <property type="entry name" value="SCP DOMAIN-CONTAINING PROTEIN"/>
    <property type="match status" value="1"/>
</dbReference>
<dbReference type="InterPro" id="IPR035940">
    <property type="entry name" value="CAP_sf"/>
</dbReference>
<evidence type="ECO:0000313" key="4">
    <source>
        <dbReference type="EMBL" id="KAL3674243.1"/>
    </source>
</evidence>
<feature type="domain" description="SCP" evidence="3">
    <location>
        <begin position="237"/>
        <end position="355"/>
    </location>
</feature>
<feature type="domain" description="SCP" evidence="3">
    <location>
        <begin position="69"/>
        <end position="187"/>
    </location>
</feature>
<dbReference type="Gene3D" id="3.40.33.10">
    <property type="entry name" value="CAP"/>
    <property type="match status" value="2"/>
</dbReference>
<keyword evidence="5" id="KW-1185">Reference proteome</keyword>
<dbReference type="SUPFAM" id="SSF55797">
    <property type="entry name" value="PR-1-like"/>
    <property type="match status" value="2"/>
</dbReference>
<feature type="signal peptide" evidence="2">
    <location>
        <begin position="1"/>
        <end position="27"/>
    </location>
</feature>
<comment type="caution">
    <text evidence="4">The sequence shown here is derived from an EMBL/GenBank/DDBJ whole genome shotgun (WGS) entry which is preliminary data.</text>
</comment>
<dbReference type="CDD" id="cd05379">
    <property type="entry name" value="CAP_bacterial"/>
    <property type="match status" value="2"/>
</dbReference>
<evidence type="ECO:0000256" key="2">
    <source>
        <dbReference type="SAM" id="SignalP"/>
    </source>
</evidence>
<dbReference type="EMBL" id="JBIMZQ010000001">
    <property type="protein sequence ID" value="KAL3674243.1"/>
    <property type="molecule type" value="Genomic_DNA"/>
</dbReference>
<evidence type="ECO:0000259" key="3">
    <source>
        <dbReference type="Pfam" id="PF00188"/>
    </source>
</evidence>
<feature type="region of interest" description="Disordered" evidence="1">
    <location>
        <begin position="193"/>
        <end position="232"/>
    </location>
</feature>
<dbReference type="InterPro" id="IPR014044">
    <property type="entry name" value="CAP_dom"/>
</dbReference>
<proteinExistence type="predicted"/>
<protein>
    <recommendedName>
        <fullName evidence="3">SCP domain-containing protein</fullName>
    </recommendedName>
</protein>
<dbReference type="Proteomes" id="UP001632037">
    <property type="component" value="Unassembled WGS sequence"/>
</dbReference>
<keyword evidence="2" id="KW-0732">Signal</keyword>
<dbReference type="PANTHER" id="PTHR31157">
    <property type="entry name" value="SCP DOMAIN-CONTAINING PROTEIN"/>
    <property type="match status" value="1"/>
</dbReference>